<keyword evidence="2" id="KW-1185">Reference proteome</keyword>
<accession>A0ABZ0W5N5</accession>
<gene>
    <name evidence="1" type="ORF">U0035_17115</name>
</gene>
<dbReference type="EMBL" id="CP139960">
    <property type="protein sequence ID" value="WQD37391.1"/>
    <property type="molecule type" value="Genomic_DNA"/>
</dbReference>
<reference evidence="1 2" key="1">
    <citation type="submission" date="2023-12" db="EMBL/GenBank/DDBJ databases">
        <title>Genome sequencing and assembly of bacterial species from a model synthetic community.</title>
        <authorList>
            <person name="Hogle S.L."/>
        </authorList>
    </citation>
    <scope>NUCLEOTIDE SEQUENCE [LARGE SCALE GENOMIC DNA]</scope>
    <source>
        <strain evidence="1 2">HAMBI_3031</strain>
    </source>
</reference>
<organism evidence="1 2">
    <name type="scientific">Niabella yanshanensis</name>
    <dbReference type="NCBI Taxonomy" id="577386"/>
    <lineage>
        <taxon>Bacteria</taxon>
        <taxon>Pseudomonadati</taxon>
        <taxon>Bacteroidota</taxon>
        <taxon>Chitinophagia</taxon>
        <taxon>Chitinophagales</taxon>
        <taxon>Chitinophagaceae</taxon>
        <taxon>Niabella</taxon>
    </lineage>
</organism>
<dbReference type="Proteomes" id="UP001325680">
    <property type="component" value="Chromosome"/>
</dbReference>
<evidence type="ECO:0008006" key="3">
    <source>
        <dbReference type="Google" id="ProtNLM"/>
    </source>
</evidence>
<proteinExistence type="predicted"/>
<evidence type="ECO:0000313" key="2">
    <source>
        <dbReference type="Proteomes" id="UP001325680"/>
    </source>
</evidence>
<sequence length="298" mass="33960">MTSISKHKAMKFLLISVLLLPFAGIAQTKTWYNWKGFPLEVFERPDIKSRQIGSIAGGGKVEVAEFSRTNTFPVYLCYYGDTVTTRVEQYSDNEKHVYTLKSEWAKVVYNNKEGYVPAAFLVHIPLKPIHKKKTSDEYSPDLPVIDALKEYLGKPLSYKKHQLEKQDKDEIHFSESYSFSGGYTYKAVQQYMEEGGAGGETHTLFLPSFSLHEAVLFLLELQNAGTYRPDEVKSFNKLKSSYDYFRWWYQPVNYDDEGNEVKAAGIYNFQYNSEGGGSGVKFTQKKGGVEVEYSFGGC</sequence>
<evidence type="ECO:0000313" key="1">
    <source>
        <dbReference type="EMBL" id="WQD37391.1"/>
    </source>
</evidence>
<name>A0ABZ0W5N5_9BACT</name>
<protein>
    <recommendedName>
        <fullName evidence="3">SH3 domain-containing protein</fullName>
    </recommendedName>
</protein>
<dbReference type="RefSeq" id="WP_114792416.1">
    <property type="nucleotide sequence ID" value="NZ_CP139960.1"/>
</dbReference>